<keyword evidence="2" id="KW-1185">Reference proteome</keyword>
<sequence>MSAEFYNRKEASDRLLRLILGKEFVMPRGRREFELIMSTCDCLEGKVPKPRWLRKKETMDALNDLRNWMMIFENESEDESVQLENNKQTMDCFGREIYTENESEMEIDE</sequence>
<dbReference type="EMBL" id="JACEIK010001225">
    <property type="protein sequence ID" value="MCD7467394.1"/>
    <property type="molecule type" value="Genomic_DNA"/>
</dbReference>
<organism evidence="1 2">
    <name type="scientific">Datura stramonium</name>
    <name type="common">Jimsonweed</name>
    <name type="synonym">Common thornapple</name>
    <dbReference type="NCBI Taxonomy" id="4076"/>
    <lineage>
        <taxon>Eukaryota</taxon>
        <taxon>Viridiplantae</taxon>
        <taxon>Streptophyta</taxon>
        <taxon>Embryophyta</taxon>
        <taxon>Tracheophyta</taxon>
        <taxon>Spermatophyta</taxon>
        <taxon>Magnoliopsida</taxon>
        <taxon>eudicotyledons</taxon>
        <taxon>Gunneridae</taxon>
        <taxon>Pentapetalae</taxon>
        <taxon>asterids</taxon>
        <taxon>lamiids</taxon>
        <taxon>Solanales</taxon>
        <taxon>Solanaceae</taxon>
        <taxon>Solanoideae</taxon>
        <taxon>Datureae</taxon>
        <taxon>Datura</taxon>
    </lineage>
</organism>
<gene>
    <name evidence="1" type="ORF">HAX54_004812</name>
</gene>
<evidence type="ECO:0000313" key="2">
    <source>
        <dbReference type="Proteomes" id="UP000823775"/>
    </source>
</evidence>
<evidence type="ECO:0000313" key="1">
    <source>
        <dbReference type="EMBL" id="MCD7467394.1"/>
    </source>
</evidence>
<reference evidence="1 2" key="1">
    <citation type="journal article" date="2021" name="BMC Genomics">
        <title>Datura genome reveals duplications of psychoactive alkaloid biosynthetic genes and high mutation rate following tissue culture.</title>
        <authorList>
            <person name="Rajewski A."/>
            <person name="Carter-House D."/>
            <person name="Stajich J."/>
            <person name="Litt A."/>
        </authorList>
    </citation>
    <scope>NUCLEOTIDE SEQUENCE [LARGE SCALE GENOMIC DNA]</scope>
    <source>
        <strain evidence="1">AR-01</strain>
    </source>
</reference>
<feature type="non-terminal residue" evidence="1">
    <location>
        <position position="109"/>
    </location>
</feature>
<protein>
    <submittedName>
        <fullName evidence="1">Uncharacterized protein</fullName>
    </submittedName>
</protein>
<name>A0ABS8T9Y2_DATST</name>
<proteinExistence type="predicted"/>
<dbReference type="Proteomes" id="UP000823775">
    <property type="component" value="Unassembled WGS sequence"/>
</dbReference>
<comment type="caution">
    <text evidence="1">The sequence shown here is derived from an EMBL/GenBank/DDBJ whole genome shotgun (WGS) entry which is preliminary data.</text>
</comment>
<accession>A0ABS8T9Y2</accession>